<dbReference type="InterPro" id="IPR011152">
    <property type="entry name" value="Pesterase_MJ0912"/>
</dbReference>
<protein>
    <submittedName>
        <fullName evidence="3">Metallophosphoesterase</fullName>
    </submittedName>
</protein>
<dbReference type="AlphaFoldDB" id="A0A5D4RVW0"/>
<dbReference type="PANTHER" id="PTHR42850:SF2">
    <property type="entry name" value="BLL5683 PROTEIN"/>
    <property type="match status" value="1"/>
</dbReference>
<evidence type="ECO:0000256" key="1">
    <source>
        <dbReference type="ARBA" id="ARBA00008950"/>
    </source>
</evidence>
<dbReference type="PIRSF" id="PIRSF000883">
    <property type="entry name" value="Pesterase_MJ0912"/>
    <property type="match status" value="1"/>
</dbReference>
<sequence length="283" mass="32417">MKHKIALLADVHGNATALKAVIDDSIVEGVTDYWFLGDLIMPGPGTNDLFEMLEGAGASVYVRGNWEDSFLDVLKKEVDLHHPTDLYVSKLAHYQCENLKPVYIERIRNLPLHLTKQVNHLSISISHHLPTKSHGGDLWPTNDQKNFDELVKEGVDVAVYAHTHHQLLRYSSEDQLIINPGSIGQPFYKWDSFGKDRRAQYAILEIDDTGVADVRFRKVSYDARQELENARQSNLPFMELYEEMLETGKTYTHDRERLQSLIPKYGYDKDVSAFFERLGTRGE</sequence>
<dbReference type="SUPFAM" id="SSF56300">
    <property type="entry name" value="Metallo-dependent phosphatases"/>
    <property type="match status" value="1"/>
</dbReference>
<comment type="caution">
    <text evidence="3">The sequence shown here is derived from an EMBL/GenBank/DDBJ whole genome shotgun (WGS) entry which is preliminary data.</text>
</comment>
<dbReference type="EMBL" id="VTEQ01000002">
    <property type="protein sequence ID" value="TYS54869.1"/>
    <property type="molecule type" value="Genomic_DNA"/>
</dbReference>
<proteinExistence type="inferred from homology"/>
<dbReference type="Gene3D" id="3.60.21.10">
    <property type="match status" value="1"/>
</dbReference>
<dbReference type="PANTHER" id="PTHR42850">
    <property type="entry name" value="METALLOPHOSPHOESTERASE"/>
    <property type="match status" value="1"/>
</dbReference>
<dbReference type="Pfam" id="PF12850">
    <property type="entry name" value="Metallophos_2"/>
    <property type="match status" value="1"/>
</dbReference>
<dbReference type="InterPro" id="IPR050126">
    <property type="entry name" value="Ap4A_hydrolase"/>
</dbReference>
<dbReference type="InterPro" id="IPR024654">
    <property type="entry name" value="Calcineurin-like_PHP_lpxH"/>
</dbReference>
<name>A0A5D4RVW0_9BACI</name>
<comment type="similarity">
    <text evidence="1">Belongs to the metallophosphoesterase superfamily. YfcE family.</text>
</comment>
<dbReference type="GO" id="GO:0005737">
    <property type="term" value="C:cytoplasm"/>
    <property type="evidence" value="ECO:0007669"/>
    <property type="project" value="TreeGrafter"/>
</dbReference>
<feature type="domain" description="Calcineurin-like phosphoesterase" evidence="2">
    <location>
        <begin position="4"/>
        <end position="208"/>
    </location>
</feature>
<evidence type="ECO:0000259" key="2">
    <source>
        <dbReference type="Pfam" id="PF12850"/>
    </source>
</evidence>
<reference evidence="3 4" key="1">
    <citation type="submission" date="2019-08" db="EMBL/GenBank/DDBJ databases">
        <title>Bacillus genomes from the desert of Cuatro Cienegas, Coahuila.</title>
        <authorList>
            <person name="Olmedo-Alvarez G."/>
        </authorList>
    </citation>
    <scope>NUCLEOTIDE SEQUENCE [LARGE SCALE GENOMIC DNA]</scope>
    <source>
        <strain evidence="3 4">CH108_3D</strain>
    </source>
</reference>
<dbReference type="Proteomes" id="UP000322997">
    <property type="component" value="Unassembled WGS sequence"/>
</dbReference>
<dbReference type="InterPro" id="IPR029052">
    <property type="entry name" value="Metallo-depent_PP-like"/>
</dbReference>
<evidence type="ECO:0000313" key="3">
    <source>
        <dbReference type="EMBL" id="TYS54869.1"/>
    </source>
</evidence>
<accession>A0A5D4RVW0</accession>
<dbReference type="RefSeq" id="WP_148984953.1">
    <property type="nucleotide sequence ID" value="NZ_JBNILK010000003.1"/>
</dbReference>
<gene>
    <name evidence="3" type="ORF">FZC83_07935</name>
</gene>
<evidence type="ECO:0000313" key="4">
    <source>
        <dbReference type="Proteomes" id="UP000322997"/>
    </source>
</evidence>
<organism evidence="3 4">
    <name type="scientific">Rossellomorea marisflavi</name>
    <dbReference type="NCBI Taxonomy" id="189381"/>
    <lineage>
        <taxon>Bacteria</taxon>
        <taxon>Bacillati</taxon>
        <taxon>Bacillota</taxon>
        <taxon>Bacilli</taxon>
        <taxon>Bacillales</taxon>
        <taxon>Bacillaceae</taxon>
        <taxon>Rossellomorea</taxon>
    </lineage>
</organism>
<dbReference type="GO" id="GO:0016791">
    <property type="term" value="F:phosphatase activity"/>
    <property type="evidence" value="ECO:0007669"/>
    <property type="project" value="TreeGrafter"/>
</dbReference>